<dbReference type="InterPro" id="IPR055606">
    <property type="entry name" value="DUF7182"/>
</dbReference>
<keyword evidence="1" id="KW-0812">Transmembrane</keyword>
<protein>
    <submittedName>
        <fullName evidence="2">Uncharacterized protein</fullName>
    </submittedName>
</protein>
<dbReference type="Pfam" id="PF23810">
    <property type="entry name" value="DUF7182"/>
    <property type="match status" value="1"/>
</dbReference>
<organism evidence="2 3">
    <name type="scientific">Mycobacterium phage Burton</name>
    <dbReference type="NCBI Taxonomy" id="2836019"/>
    <lineage>
        <taxon>Viruses</taxon>
        <taxon>Duplodnaviria</taxon>
        <taxon>Heunggongvirae</taxon>
        <taxon>Uroviricota</taxon>
        <taxon>Caudoviricetes</taxon>
        <taxon>Fromanvirus</taxon>
        <taxon>Fromanvirus museum</taxon>
    </lineage>
</organism>
<feature type="transmembrane region" description="Helical" evidence="1">
    <location>
        <begin position="33"/>
        <end position="56"/>
    </location>
</feature>
<sequence length="62" mass="6604">MNETELKAFNQIIAASYSPAELRKLYRRSNPGLPLSIELALSVGAIVAGAALMFLITKAVGL</sequence>
<gene>
    <name evidence="2" type="primary">82</name>
    <name evidence="2" type="ORF">SEA_BURTON_82</name>
</gene>
<accession>A0A8F3E8L5</accession>
<proteinExistence type="predicted"/>
<name>A0A8F3E8L5_9CAUD</name>
<dbReference type="Proteomes" id="UP000693687">
    <property type="component" value="Segment"/>
</dbReference>
<dbReference type="EMBL" id="MW712732">
    <property type="protein sequence ID" value="QWY81096.1"/>
    <property type="molecule type" value="Genomic_DNA"/>
</dbReference>
<evidence type="ECO:0000256" key="1">
    <source>
        <dbReference type="SAM" id="Phobius"/>
    </source>
</evidence>
<evidence type="ECO:0000313" key="2">
    <source>
        <dbReference type="EMBL" id="QWY81096.1"/>
    </source>
</evidence>
<reference evidence="2" key="1">
    <citation type="submission" date="2021-03" db="EMBL/GenBank/DDBJ databases">
        <authorList>
            <person name="Ayuk M.A."/>
            <person name="Robinson C.J."/>
            <person name="Anderson W.A."/>
            <person name="Gugssa A."/>
            <person name="Somiranjan G."/>
            <person name="Allen-Mcfarlane R.F."/>
            <person name="Moore M."/>
            <person name="Davis A."/>
            <person name="Oduguwa K."/>
            <person name="Anike A.C."/>
            <person name="Hodgson K."/>
            <person name="Anozie O.M."/>
            <person name="Anyia G."/>
            <person name="Belai M.H."/>
            <person name="Britford J.S."/>
            <person name="Brown T.M."/>
            <person name="Bushrod L.M."/>
            <person name="Cason K.M."/>
            <person name="Clark A.S."/>
            <person name="Clay C.B."/>
            <person name="Dykes K.M."/>
            <person name="Gary T.D."/>
            <person name="Graham K.R."/>
            <person name="Green I.M."/>
            <person name="Hill I.C."/>
            <person name="Jarmon D.A."/>
            <person name="Mason C.D."/>
            <person name="Mongo I."/>
            <person name="Sims A.M."/>
            <person name="Tailey I.L."/>
            <person name="Tate L."/>
            <person name="Toingar J.A."/>
            <person name="Townsend M."/>
            <person name="Young J.A."/>
            <person name="Le K.B."/>
            <person name="Garlena R.A."/>
            <person name="Russell D.A."/>
            <person name="Jacobs-Sera D."/>
            <person name="Hatfull G.F."/>
        </authorList>
    </citation>
    <scope>NUCLEOTIDE SEQUENCE</scope>
</reference>
<keyword evidence="1" id="KW-0472">Membrane</keyword>
<keyword evidence="1" id="KW-1133">Transmembrane helix</keyword>
<evidence type="ECO:0000313" key="3">
    <source>
        <dbReference type="Proteomes" id="UP000693687"/>
    </source>
</evidence>